<feature type="domain" description="HTH araC/xylS-type" evidence="4">
    <location>
        <begin position="9"/>
        <end position="107"/>
    </location>
</feature>
<feature type="domain" description="N-acetyltransferase" evidence="5">
    <location>
        <begin position="134"/>
        <end position="281"/>
    </location>
</feature>
<keyword evidence="2 6" id="KW-0238">DNA-binding</keyword>
<dbReference type="CDD" id="cd04301">
    <property type="entry name" value="NAT_SF"/>
    <property type="match status" value="1"/>
</dbReference>
<dbReference type="PROSITE" id="PS01124">
    <property type="entry name" value="HTH_ARAC_FAMILY_2"/>
    <property type="match status" value="1"/>
</dbReference>
<evidence type="ECO:0000313" key="6">
    <source>
        <dbReference type="EMBL" id="SJZ49923.1"/>
    </source>
</evidence>
<dbReference type="RefSeq" id="WP_078711178.1">
    <property type="nucleotide sequence ID" value="NZ_FUWY01000002.1"/>
</dbReference>
<evidence type="ECO:0000259" key="4">
    <source>
        <dbReference type="PROSITE" id="PS01124"/>
    </source>
</evidence>
<dbReference type="PROSITE" id="PS51186">
    <property type="entry name" value="GNAT"/>
    <property type="match status" value="1"/>
</dbReference>
<dbReference type="GO" id="GO:0003700">
    <property type="term" value="F:DNA-binding transcription factor activity"/>
    <property type="evidence" value="ECO:0007669"/>
    <property type="project" value="InterPro"/>
</dbReference>
<gene>
    <name evidence="6" type="ORF">SAMN02745191_0742</name>
</gene>
<dbReference type="InterPro" id="IPR000182">
    <property type="entry name" value="GNAT_dom"/>
</dbReference>
<evidence type="ECO:0000256" key="3">
    <source>
        <dbReference type="ARBA" id="ARBA00023163"/>
    </source>
</evidence>
<dbReference type="PROSITE" id="PS00041">
    <property type="entry name" value="HTH_ARAC_FAMILY_1"/>
    <property type="match status" value="1"/>
</dbReference>
<dbReference type="Pfam" id="PF12833">
    <property type="entry name" value="HTH_18"/>
    <property type="match status" value="1"/>
</dbReference>
<reference evidence="7" key="1">
    <citation type="submission" date="2017-02" db="EMBL/GenBank/DDBJ databases">
        <authorList>
            <person name="Varghese N."/>
            <person name="Submissions S."/>
        </authorList>
    </citation>
    <scope>NUCLEOTIDE SEQUENCE [LARGE SCALE GENOMIC DNA]</scope>
    <source>
        <strain evidence="7">ATCC 25662</strain>
    </source>
</reference>
<accession>A0A1T4L5R2</accession>
<dbReference type="OrthoDB" id="9816011at2"/>
<dbReference type="InterPro" id="IPR018060">
    <property type="entry name" value="HTH_AraC"/>
</dbReference>
<dbReference type="SMART" id="SM00342">
    <property type="entry name" value="HTH_ARAC"/>
    <property type="match status" value="1"/>
</dbReference>
<dbReference type="STRING" id="118967.SAMN02745191_0742"/>
<sequence>MKKNIINVVTVLDYIESNLTEKLDLETIANAVHYSKYHLHRVFIDIADMTIHDYVLRRKLTESAKLLVFSNKSIIEIALIAGYESQQAFTTVFKFMYKKSPMQYRKAEEFYPLQLRYNLNKQPTRITTEIDWRRDICYASDDDISRWMDLVHQVIDGFPNLKESEYREVLKRYIDCKQAFVIYDEDTIIGALAFNKELGSIDFLGIHPQYRKHDIAKSFLKRLYHEILSERPIYITTFREGDKADTGYRDTYKKLGFAEAELLTEYGYPSQKFILEKFNMEEDECE</sequence>
<protein>
    <submittedName>
        <fullName evidence="6">AraC-type DNA-binding protein</fullName>
    </submittedName>
</protein>
<name>A0A1T4L5R2_9FIRM</name>
<evidence type="ECO:0000256" key="2">
    <source>
        <dbReference type="ARBA" id="ARBA00023125"/>
    </source>
</evidence>
<dbReference type="PANTHER" id="PTHR47504">
    <property type="entry name" value="RIGHT ORIGIN-BINDING PROTEIN"/>
    <property type="match status" value="1"/>
</dbReference>
<proteinExistence type="predicted"/>
<dbReference type="Pfam" id="PF13673">
    <property type="entry name" value="Acetyltransf_10"/>
    <property type="match status" value="1"/>
</dbReference>
<keyword evidence="1" id="KW-0805">Transcription regulation</keyword>
<dbReference type="InterPro" id="IPR016181">
    <property type="entry name" value="Acyl_CoA_acyltransferase"/>
</dbReference>
<dbReference type="Proteomes" id="UP000243297">
    <property type="component" value="Unassembled WGS sequence"/>
</dbReference>
<dbReference type="InterPro" id="IPR018062">
    <property type="entry name" value="HTH_AraC-typ_CS"/>
</dbReference>
<dbReference type="InterPro" id="IPR009057">
    <property type="entry name" value="Homeodomain-like_sf"/>
</dbReference>
<organism evidence="6 7">
    <name type="scientific">Anaerorhabdus furcosa</name>
    <dbReference type="NCBI Taxonomy" id="118967"/>
    <lineage>
        <taxon>Bacteria</taxon>
        <taxon>Bacillati</taxon>
        <taxon>Bacillota</taxon>
        <taxon>Erysipelotrichia</taxon>
        <taxon>Erysipelotrichales</taxon>
        <taxon>Erysipelotrichaceae</taxon>
        <taxon>Anaerorhabdus</taxon>
    </lineage>
</organism>
<dbReference type="Gene3D" id="3.40.630.30">
    <property type="match status" value="1"/>
</dbReference>
<evidence type="ECO:0000256" key="1">
    <source>
        <dbReference type="ARBA" id="ARBA00023015"/>
    </source>
</evidence>
<dbReference type="PANTHER" id="PTHR47504:SF5">
    <property type="entry name" value="RIGHT ORIGIN-BINDING PROTEIN"/>
    <property type="match status" value="1"/>
</dbReference>
<dbReference type="InterPro" id="IPR050959">
    <property type="entry name" value="MarA-like"/>
</dbReference>
<dbReference type="Gene3D" id="1.10.10.60">
    <property type="entry name" value="Homeodomain-like"/>
    <property type="match status" value="2"/>
</dbReference>
<dbReference type="SUPFAM" id="SSF46689">
    <property type="entry name" value="Homeodomain-like"/>
    <property type="match status" value="2"/>
</dbReference>
<dbReference type="SUPFAM" id="SSF55729">
    <property type="entry name" value="Acyl-CoA N-acyltransferases (Nat)"/>
    <property type="match status" value="1"/>
</dbReference>
<evidence type="ECO:0000313" key="7">
    <source>
        <dbReference type="Proteomes" id="UP000243297"/>
    </source>
</evidence>
<dbReference type="AlphaFoldDB" id="A0A1T4L5R2"/>
<evidence type="ECO:0000259" key="5">
    <source>
        <dbReference type="PROSITE" id="PS51186"/>
    </source>
</evidence>
<keyword evidence="3" id="KW-0804">Transcription</keyword>
<dbReference type="GO" id="GO:0043565">
    <property type="term" value="F:sequence-specific DNA binding"/>
    <property type="evidence" value="ECO:0007669"/>
    <property type="project" value="InterPro"/>
</dbReference>
<dbReference type="GO" id="GO:0016747">
    <property type="term" value="F:acyltransferase activity, transferring groups other than amino-acyl groups"/>
    <property type="evidence" value="ECO:0007669"/>
    <property type="project" value="InterPro"/>
</dbReference>
<keyword evidence="7" id="KW-1185">Reference proteome</keyword>
<dbReference type="EMBL" id="FUWY01000002">
    <property type="protein sequence ID" value="SJZ49923.1"/>
    <property type="molecule type" value="Genomic_DNA"/>
</dbReference>